<evidence type="ECO:0000313" key="4">
    <source>
        <dbReference type="EMBL" id="EWM29502.1"/>
    </source>
</evidence>
<dbReference type="Gene3D" id="1.25.40.10">
    <property type="entry name" value="Tetratricopeptide repeat domain"/>
    <property type="match status" value="2"/>
</dbReference>
<feature type="repeat" description="PPR" evidence="2">
    <location>
        <begin position="449"/>
        <end position="483"/>
    </location>
</feature>
<feature type="repeat" description="PPR" evidence="2">
    <location>
        <begin position="300"/>
        <end position="334"/>
    </location>
</feature>
<proteinExistence type="predicted"/>
<dbReference type="PANTHER" id="PTHR47447:SF17">
    <property type="entry name" value="OS12G0638900 PROTEIN"/>
    <property type="match status" value="1"/>
</dbReference>
<organism evidence="4 5">
    <name type="scientific">Nannochloropsis gaditana</name>
    <dbReference type="NCBI Taxonomy" id="72520"/>
    <lineage>
        <taxon>Eukaryota</taxon>
        <taxon>Sar</taxon>
        <taxon>Stramenopiles</taxon>
        <taxon>Ochrophyta</taxon>
        <taxon>Eustigmatophyceae</taxon>
        <taxon>Eustigmatales</taxon>
        <taxon>Monodopsidaceae</taxon>
        <taxon>Nannochloropsis</taxon>
    </lineage>
</organism>
<dbReference type="OrthoDB" id="43068at2759"/>
<feature type="repeat" description="PPR" evidence="2">
    <location>
        <begin position="373"/>
        <end position="408"/>
    </location>
</feature>
<dbReference type="PROSITE" id="PS51375">
    <property type="entry name" value="PPR"/>
    <property type="match status" value="3"/>
</dbReference>
<dbReference type="AlphaFoldDB" id="W7TTQ2"/>
<dbReference type="NCBIfam" id="TIGR00756">
    <property type="entry name" value="PPR"/>
    <property type="match status" value="2"/>
</dbReference>
<comment type="caution">
    <text evidence="4">The sequence shown here is derived from an EMBL/GenBank/DDBJ whole genome shotgun (WGS) entry which is preliminary data.</text>
</comment>
<feature type="compositionally biased region" description="Low complexity" evidence="3">
    <location>
        <begin position="196"/>
        <end position="210"/>
    </location>
</feature>
<feature type="compositionally biased region" description="Polar residues" evidence="3">
    <location>
        <begin position="70"/>
        <end position="79"/>
    </location>
</feature>
<dbReference type="Proteomes" id="UP000019335">
    <property type="component" value="Chromosome 2"/>
</dbReference>
<evidence type="ECO:0000256" key="2">
    <source>
        <dbReference type="PROSITE-ProRule" id="PRU00708"/>
    </source>
</evidence>
<gene>
    <name evidence="4" type="ORF">Naga_100998g1</name>
</gene>
<dbReference type="Pfam" id="PF13812">
    <property type="entry name" value="PPR_3"/>
    <property type="match status" value="2"/>
</dbReference>
<keyword evidence="1" id="KW-0677">Repeat</keyword>
<evidence type="ECO:0000313" key="5">
    <source>
        <dbReference type="Proteomes" id="UP000019335"/>
    </source>
</evidence>
<keyword evidence="5" id="KW-1185">Reference proteome</keyword>
<feature type="region of interest" description="Disordered" evidence="3">
    <location>
        <begin position="189"/>
        <end position="216"/>
    </location>
</feature>
<name>W7TTQ2_9STRA</name>
<protein>
    <submittedName>
        <fullName evidence="4">Pentatricopeptide repeat-containing protein</fullName>
    </submittedName>
</protein>
<reference evidence="4 5" key="1">
    <citation type="journal article" date="2014" name="Mol. Plant">
        <title>Chromosome Scale Genome Assembly and Transcriptome Profiling of Nannochloropsis gaditana in Nitrogen Depletion.</title>
        <authorList>
            <person name="Corteggiani Carpinelli E."/>
            <person name="Telatin A."/>
            <person name="Vitulo N."/>
            <person name="Forcato C."/>
            <person name="D'Angelo M."/>
            <person name="Schiavon R."/>
            <person name="Vezzi A."/>
            <person name="Giacometti G.M."/>
            <person name="Morosinotto T."/>
            <person name="Valle G."/>
        </authorList>
    </citation>
    <scope>NUCLEOTIDE SEQUENCE [LARGE SCALE GENOMIC DNA]</scope>
    <source>
        <strain evidence="4 5">B-31</strain>
    </source>
</reference>
<dbReference type="EMBL" id="AZIL01000142">
    <property type="protein sequence ID" value="EWM29502.1"/>
    <property type="molecule type" value="Genomic_DNA"/>
</dbReference>
<feature type="region of interest" description="Disordered" evidence="3">
    <location>
        <begin position="138"/>
        <end position="163"/>
    </location>
</feature>
<dbReference type="InterPro" id="IPR002885">
    <property type="entry name" value="PPR_rpt"/>
</dbReference>
<evidence type="ECO:0000256" key="3">
    <source>
        <dbReference type="SAM" id="MobiDB-lite"/>
    </source>
</evidence>
<accession>W7TTQ2</accession>
<evidence type="ECO:0000256" key="1">
    <source>
        <dbReference type="ARBA" id="ARBA00022737"/>
    </source>
</evidence>
<dbReference type="PANTHER" id="PTHR47447">
    <property type="entry name" value="OS03G0856100 PROTEIN"/>
    <property type="match status" value="1"/>
</dbReference>
<sequence length="483" mass="52483">MIGASIWPRARVGRSSSSAVRPLLPSFAFSGGWMHVPVTIGMPTAPTIHCYHATIPLFGRKGGASALSPKRNTSPSTQRWMRRGAPPSSSTGGRAREGQLRRPFLHPSQRTTLPAVNDASELIDPDFELMMSELMRPIPSTGGNASLQDGGKEGREGAISNDEVLSKEEALRRLDLDRKYADMMRREARGSVAVGPSGSPTALPSPSPSSLDANVLPSSSPPAFQCAIAEYNRLLRAYGVQNRLPEAQALLRSLLSRQAPVSSQTLTAYVYACSACQPPAPEAAESEMQAWENNGLPSPDAWTWATLVSAYVRAGRREEALGTFQRMKLAGHPENLAACTSVLQALGQGRGRKDREAMLDFWIDMRVAGVEPDAVAYTVLLQATCVSTGDLERGLSYLDEMEQLSVLPTLHVFNTLLFTAARAPLWFPGYSALLYELLARLESSGWAPDAVTYQGLVRICAQAGNPLLAERYIERMQEEGRQE</sequence>
<dbReference type="InterPro" id="IPR011990">
    <property type="entry name" value="TPR-like_helical_dom_sf"/>
</dbReference>
<feature type="region of interest" description="Disordered" evidence="3">
    <location>
        <begin position="62"/>
        <end position="111"/>
    </location>
</feature>
<dbReference type="Pfam" id="PF01535">
    <property type="entry name" value="PPR"/>
    <property type="match status" value="1"/>
</dbReference>